<dbReference type="RefSeq" id="WP_012035219.1">
    <property type="nucleotide sequence ID" value="NC_009464.1"/>
</dbReference>
<accession>Q0W2N1</accession>
<proteinExistence type="predicted"/>
<evidence type="ECO:0008006" key="3">
    <source>
        <dbReference type="Google" id="ProtNLM"/>
    </source>
</evidence>
<dbReference type="GeneID" id="5144556"/>
<gene>
    <name evidence="1" type="ORF">RCIX2245</name>
</gene>
<dbReference type="InterPro" id="IPR007355">
    <property type="entry name" value="DUF424"/>
</dbReference>
<name>Q0W2N1_METAR</name>
<reference evidence="1 2" key="1">
    <citation type="journal article" date="2006" name="Science">
        <title>Genome of rice cluster I archaea -- the key methane producers in the rice rhizosphere.</title>
        <authorList>
            <person name="Erkel C."/>
            <person name="Kube M."/>
            <person name="Reinhardt R."/>
            <person name="Liesack W."/>
        </authorList>
    </citation>
    <scope>NUCLEOTIDE SEQUENCE [LARGE SCALE GENOMIC DNA]</scope>
    <source>
        <strain evidence="2">DSM 22066 / NBRC 105507 / MRE50</strain>
    </source>
</reference>
<dbReference type="EMBL" id="AM114193">
    <property type="protein sequence ID" value="CAJ37362.1"/>
    <property type="molecule type" value="Genomic_DNA"/>
</dbReference>
<dbReference type="Gene3D" id="3.30.1860.10">
    <property type="entry name" value="uncharacterized conserved protein from methanopyrus kandleri domain like"/>
    <property type="match status" value="1"/>
</dbReference>
<sequence>MYLKVYRIDNEVMVAVCDEKYLGKEFSDGDAQLIVAEKFYGREPACCEEVVDALKEATIANLVGEESVACAVSAGIIDSNCVMYIADIPHAQLVCMP</sequence>
<evidence type="ECO:0000313" key="1">
    <source>
        <dbReference type="EMBL" id="CAJ37362.1"/>
    </source>
</evidence>
<dbReference type="KEGG" id="rci:RCIX2245"/>
<dbReference type="Proteomes" id="UP000000663">
    <property type="component" value="Chromosome"/>
</dbReference>
<dbReference type="Pfam" id="PF04242">
    <property type="entry name" value="DUF424"/>
    <property type="match status" value="1"/>
</dbReference>
<dbReference type="PATRIC" id="fig|351160.9.peg.921"/>
<dbReference type="eggNOG" id="arCOG04051">
    <property type="taxonomic scope" value="Archaea"/>
</dbReference>
<organism evidence="1 2">
    <name type="scientific">Methanocella arvoryzae (strain DSM 22066 / NBRC 105507 / MRE50)</name>
    <dbReference type="NCBI Taxonomy" id="351160"/>
    <lineage>
        <taxon>Archaea</taxon>
        <taxon>Methanobacteriati</taxon>
        <taxon>Methanobacteriota</taxon>
        <taxon>Stenosarchaea group</taxon>
        <taxon>Methanomicrobia</taxon>
        <taxon>Methanocellales</taxon>
        <taxon>Methanocellaceae</taxon>
        <taxon>Methanocella</taxon>
    </lineage>
</organism>
<dbReference type="AlphaFoldDB" id="Q0W2N1"/>
<dbReference type="STRING" id="351160.RCIX2245"/>
<evidence type="ECO:0000313" key="2">
    <source>
        <dbReference type="Proteomes" id="UP000000663"/>
    </source>
</evidence>
<protein>
    <recommendedName>
        <fullName evidence="3">DUF424 domain-containing protein</fullName>
    </recommendedName>
</protein>
<keyword evidence="2" id="KW-1185">Reference proteome</keyword>